<keyword evidence="2" id="KW-1133">Transmembrane helix</keyword>
<keyword evidence="2" id="KW-0812">Transmembrane</keyword>
<accession>A0A4S8J237</accession>
<evidence type="ECO:0000256" key="2">
    <source>
        <dbReference type="SAM" id="Phobius"/>
    </source>
</evidence>
<keyword evidence="4" id="KW-1185">Reference proteome</keyword>
<comment type="caution">
    <text evidence="3">The sequence shown here is derived from an EMBL/GenBank/DDBJ whole genome shotgun (WGS) entry which is preliminary data.</text>
</comment>
<feature type="region of interest" description="Disordered" evidence="1">
    <location>
        <begin position="1"/>
        <end position="23"/>
    </location>
</feature>
<evidence type="ECO:0000313" key="4">
    <source>
        <dbReference type="Proteomes" id="UP000317650"/>
    </source>
</evidence>
<dbReference type="AlphaFoldDB" id="A0A4S8J237"/>
<feature type="transmembrane region" description="Helical" evidence="2">
    <location>
        <begin position="58"/>
        <end position="80"/>
    </location>
</feature>
<keyword evidence="2" id="KW-0472">Membrane</keyword>
<organism evidence="3 4">
    <name type="scientific">Musa balbisiana</name>
    <name type="common">Banana</name>
    <dbReference type="NCBI Taxonomy" id="52838"/>
    <lineage>
        <taxon>Eukaryota</taxon>
        <taxon>Viridiplantae</taxon>
        <taxon>Streptophyta</taxon>
        <taxon>Embryophyta</taxon>
        <taxon>Tracheophyta</taxon>
        <taxon>Spermatophyta</taxon>
        <taxon>Magnoliopsida</taxon>
        <taxon>Liliopsida</taxon>
        <taxon>Zingiberales</taxon>
        <taxon>Musaceae</taxon>
        <taxon>Musa</taxon>
    </lineage>
</organism>
<name>A0A4S8J237_MUSBA</name>
<dbReference type="EMBL" id="PYDT01000007">
    <property type="protein sequence ID" value="THU55371.1"/>
    <property type="molecule type" value="Genomic_DNA"/>
</dbReference>
<sequence>MGDPGAASRRKNRLPKGGSESSDLHAAAWNGDLTTVESICNANPLAVNSRDRHSRTPYPFSLVLLSLIFAFVVVIMWWALRLVQSMSSKQLIAPPRRPSTESLGPFCSLAFLPHLRATLTTLHNRLASWVFQLDPSDA</sequence>
<protein>
    <submittedName>
        <fullName evidence="3">Uncharacterized protein</fullName>
    </submittedName>
</protein>
<proteinExistence type="predicted"/>
<dbReference type="STRING" id="52838.A0A4S8J237"/>
<dbReference type="Proteomes" id="UP000317650">
    <property type="component" value="Chromosome 11"/>
</dbReference>
<evidence type="ECO:0000313" key="3">
    <source>
        <dbReference type="EMBL" id="THU55371.1"/>
    </source>
</evidence>
<reference evidence="3 4" key="1">
    <citation type="journal article" date="2019" name="Nat. Plants">
        <title>Genome sequencing of Musa balbisiana reveals subgenome evolution and function divergence in polyploid bananas.</title>
        <authorList>
            <person name="Yao X."/>
        </authorList>
    </citation>
    <scope>NUCLEOTIDE SEQUENCE [LARGE SCALE GENOMIC DNA]</scope>
    <source>
        <strain evidence="4">cv. DH-PKW</strain>
        <tissue evidence="3">Leaves</tissue>
    </source>
</reference>
<evidence type="ECO:0000256" key="1">
    <source>
        <dbReference type="SAM" id="MobiDB-lite"/>
    </source>
</evidence>
<gene>
    <name evidence="3" type="ORF">C4D60_Mb11t05850</name>
</gene>